<evidence type="ECO:0000256" key="2">
    <source>
        <dbReference type="ARBA" id="ARBA00022679"/>
    </source>
</evidence>
<accession>A0A6N1VHI6</accession>
<name>A0A6N1VHI6_9HYPH</name>
<evidence type="ECO:0000313" key="4">
    <source>
        <dbReference type="EMBL" id="QKV18772.1"/>
    </source>
</evidence>
<keyword evidence="1" id="KW-0328">Glycosyltransferase</keyword>
<dbReference type="InterPro" id="IPR028098">
    <property type="entry name" value="Glyco_trans_4-like_N"/>
</dbReference>
<dbReference type="PANTHER" id="PTHR12526:SF629">
    <property type="entry name" value="TEICHURONIC ACID BIOSYNTHESIS GLYCOSYLTRANSFERASE TUAH-RELATED"/>
    <property type="match status" value="1"/>
</dbReference>
<organism evidence="4 5">
    <name type="scientific">Oricola thermophila</name>
    <dbReference type="NCBI Taxonomy" id="2742145"/>
    <lineage>
        <taxon>Bacteria</taxon>
        <taxon>Pseudomonadati</taxon>
        <taxon>Pseudomonadota</taxon>
        <taxon>Alphaproteobacteria</taxon>
        <taxon>Hyphomicrobiales</taxon>
        <taxon>Ahrensiaceae</taxon>
        <taxon>Oricola</taxon>
    </lineage>
</organism>
<dbReference type="KEGG" id="orm:HTY61_10080"/>
<reference evidence="4 5" key="1">
    <citation type="submission" date="2020-06" db="EMBL/GenBank/DDBJ databases">
        <title>Oricola thermophila sp. nov. isolated from a tidal sediments.</title>
        <authorList>
            <person name="Kwon K.K."/>
            <person name="Yang S.-H."/>
            <person name="Park M.-J."/>
        </authorList>
    </citation>
    <scope>NUCLEOTIDE SEQUENCE [LARGE SCALE GENOMIC DNA]</scope>
    <source>
        <strain evidence="4 5">MEBiC13590</strain>
    </source>
</reference>
<feature type="domain" description="Glycosyltransferase subfamily 4-like N-terminal" evidence="3">
    <location>
        <begin position="20"/>
        <end position="204"/>
    </location>
</feature>
<keyword evidence="2 4" id="KW-0808">Transferase</keyword>
<dbReference type="AlphaFoldDB" id="A0A6N1VHI6"/>
<proteinExistence type="predicted"/>
<dbReference type="GO" id="GO:0016757">
    <property type="term" value="F:glycosyltransferase activity"/>
    <property type="evidence" value="ECO:0007669"/>
    <property type="project" value="UniProtKB-KW"/>
</dbReference>
<dbReference type="RefSeq" id="WP_175276665.1">
    <property type="nucleotide sequence ID" value="NZ_CP054836.1"/>
</dbReference>
<dbReference type="Gene3D" id="3.40.50.2000">
    <property type="entry name" value="Glycogen Phosphorylase B"/>
    <property type="match status" value="2"/>
</dbReference>
<keyword evidence="5" id="KW-1185">Reference proteome</keyword>
<dbReference type="PANTHER" id="PTHR12526">
    <property type="entry name" value="GLYCOSYLTRANSFERASE"/>
    <property type="match status" value="1"/>
</dbReference>
<evidence type="ECO:0000313" key="5">
    <source>
        <dbReference type="Proteomes" id="UP000509367"/>
    </source>
</evidence>
<gene>
    <name evidence="4" type="ORF">HTY61_10080</name>
</gene>
<dbReference type="SUPFAM" id="SSF53756">
    <property type="entry name" value="UDP-Glycosyltransferase/glycogen phosphorylase"/>
    <property type="match status" value="1"/>
</dbReference>
<protein>
    <submittedName>
        <fullName evidence="4">Glycosyltransferase</fullName>
    </submittedName>
</protein>
<dbReference type="Pfam" id="PF13579">
    <property type="entry name" value="Glyco_trans_4_4"/>
    <property type="match status" value="1"/>
</dbReference>
<dbReference type="Proteomes" id="UP000509367">
    <property type="component" value="Chromosome"/>
</dbReference>
<dbReference type="Pfam" id="PF13692">
    <property type="entry name" value="Glyco_trans_1_4"/>
    <property type="match status" value="1"/>
</dbReference>
<dbReference type="EMBL" id="CP054836">
    <property type="protein sequence ID" value="QKV18772.1"/>
    <property type="molecule type" value="Genomic_DNA"/>
</dbReference>
<evidence type="ECO:0000259" key="3">
    <source>
        <dbReference type="Pfam" id="PF13579"/>
    </source>
</evidence>
<evidence type="ECO:0000256" key="1">
    <source>
        <dbReference type="ARBA" id="ARBA00022676"/>
    </source>
</evidence>
<sequence>MKRKSALIVTLSHVPADGRALRFAETFGAAGYDVHTAGLASYAIAPPSNDRIAATMVEVPSMQKPRQLRRLWLAGALATSRLVPPLRRAAYWAMPERAILLGRIRAHAQRRGLRFDVVVAKHWSAGPIAMAMAREHGAKLIYDANELGFAEHEDNKHWQLLAAKHVRAVEETVVRRADAMTTIGQMIAEEYAREYGLERVPVVVRNIIDTPPQPYRAPGTPLAFVYVGLAVPQRNLEAVIDSTADWEPGRKLFLHLTGEPGYIATLRARAARPETAGRVEFRDPVPAVELPETLAQYDVGLIPFTATSRQKRFAEPNKLYQYVSAGLAVASTPLEQIARHIDEHGFGACAPGEEPAEIAALVNGLSADAIATMKRNSAEAAKTFTWKRESDKLRSVIAELEH</sequence>